<evidence type="ECO:0000259" key="6">
    <source>
        <dbReference type="PROSITE" id="PS50043"/>
    </source>
</evidence>
<dbReference type="GO" id="GO:0006355">
    <property type="term" value="P:regulation of DNA-templated transcription"/>
    <property type="evidence" value="ECO:0007669"/>
    <property type="project" value="InterPro"/>
</dbReference>
<evidence type="ECO:0000259" key="7">
    <source>
        <dbReference type="PROSITE" id="PS50110"/>
    </source>
</evidence>
<keyword evidence="4" id="KW-0804">Transcription</keyword>
<evidence type="ECO:0000256" key="4">
    <source>
        <dbReference type="ARBA" id="ARBA00023163"/>
    </source>
</evidence>
<evidence type="ECO:0000313" key="8">
    <source>
        <dbReference type="EMBL" id="BAS28678.1"/>
    </source>
</evidence>
<protein>
    <submittedName>
        <fullName evidence="8">LuxR family transcriptional regulator</fullName>
    </submittedName>
</protein>
<evidence type="ECO:0000313" key="9">
    <source>
        <dbReference type="Proteomes" id="UP000065807"/>
    </source>
</evidence>
<feature type="domain" description="Response regulatory" evidence="7">
    <location>
        <begin position="1"/>
        <end position="115"/>
    </location>
</feature>
<feature type="modified residue" description="4-aspartylphosphate" evidence="5">
    <location>
        <position position="50"/>
    </location>
</feature>
<dbReference type="InterPro" id="IPR001789">
    <property type="entry name" value="Sig_transdc_resp-reg_receiver"/>
</dbReference>
<name>A0A0K2SNH6_LIMPI</name>
<dbReference type="Pfam" id="PF00072">
    <property type="entry name" value="Response_reg"/>
    <property type="match status" value="1"/>
</dbReference>
<keyword evidence="2" id="KW-0805">Transcription regulation</keyword>
<dbReference type="Gene3D" id="3.40.50.2300">
    <property type="match status" value="1"/>
</dbReference>
<dbReference type="InterPro" id="IPR011006">
    <property type="entry name" value="CheY-like_superfamily"/>
</dbReference>
<dbReference type="SUPFAM" id="SSF46894">
    <property type="entry name" value="C-terminal effector domain of the bipartite response regulators"/>
    <property type="match status" value="1"/>
</dbReference>
<accession>A0A0K2SNH6</accession>
<dbReference type="PROSITE" id="PS50043">
    <property type="entry name" value="HTH_LUXR_2"/>
    <property type="match status" value="1"/>
</dbReference>
<evidence type="ECO:0000256" key="3">
    <source>
        <dbReference type="ARBA" id="ARBA00023125"/>
    </source>
</evidence>
<dbReference type="PROSITE" id="PS00622">
    <property type="entry name" value="HTH_LUXR_1"/>
    <property type="match status" value="1"/>
</dbReference>
<reference evidence="9" key="1">
    <citation type="submission" date="2015-07" db="EMBL/GenBank/DDBJ databases">
        <title>Complete genome sequence and phylogenetic analysis of Limnochorda pilosa.</title>
        <authorList>
            <person name="Watanabe M."/>
            <person name="Kojima H."/>
            <person name="Fukui M."/>
        </authorList>
    </citation>
    <scope>NUCLEOTIDE SEQUENCE [LARGE SCALE GENOMIC DNA]</scope>
    <source>
        <strain evidence="9">HC45</strain>
    </source>
</reference>
<dbReference type="EMBL" id="AP014924">
    <property type="protein sequence ID" value="BAS28678.1"/>
    <property type="molecule type" value="Genomic_DNA"/>
</dbReference>
<dbReference type="SMART" id="SM00448">
    <property type="entry name" value="REC"/>
    <property type="match status" value="1"/>
</dbReference>
<keyword evidence="3" id="KW-0238">DNA-binding</keyword>
<reference evidence="9" key="2">
    <citation type="journal article" date="2016" name="Int. J. Syst. Evol. Microbiol.">
        <title>Complete genome sequence and cell structure of Limnochorda pilosa, a Gram-negative spore-former within the phylum Firmicutes.</title>
        <authorList>
            <person name="Watanabe M."/>
            <person name="Kojima H."/>
            <person name="Fukui M."/>
        </authorList>
    </citation>
    <scope>NUCLEOTIDE SEQUENCE [LARGE SCALE GENOMIC DNA]</scope>
    <source>
        <strain evidence="9">HC45</strain>
    </source>
</reference>
<gene>
    <name evidence="8" type="ORF">LIP_2849</name>
</gene>
<dbReference type="SMART" id="SM00421">
    <property type="entry name" value="HTH_LUXR"/>
    <property type="match status" value="1"/>
</dbReference>
<proteinExistence type="predicted"/>
<evidence type="ECO:0000256" key="2">
    <source>
        <dbReference type="ARBA" id="ARBA00023015"/>
    </source>
</evidence>
<dbReference type="AlphaFoldDB" id="A0A0K2SNH6"/>
<dbReference type="PROSITE" id="PS50110">
    <property type="entry name" value="RESPONSE_REGULATORY"/>
    <property type="match status" value="1"/>
</dbReference>
<keyword evidence="9" id="KW-1185">Reference proteome</keyword>
<dbReference type="GO" id="GO:0000160">
    <property type="term" value="P:phosphorelay signal transduction system"/>
    <property type="evidence" value="ECO:0007669"/>
    <property type="project" value="InterPro"/>
</dbReference>
<dbReference type="KEGG" id="lpil:LIP_2849"/>
<dbReference type="InterPro" id="IPR000792">
    <property type="entry name" value="Tscrpt_reg_LuxR_C"/>
</dbReference>
<dbReference type="CDD" id="cd06170">
    <property type="entry name" value="LuxR_C_like"/>
    <property type="match status" value="1"/>
</dbReference>
<evidence type="ECO:0000256" key="5">
    <source>
        <dbReference type="PROSITE-ProRule" id="PRU00169"/>
    </source>
</evidence>
<dbReference type="InterPro" id="IPR039420">
    <property type="entry name" value="WalR-like"/>
</dbReference>
<keyword evidence="1 5" id="KW-0597">Phosphoprotein</keyword>
<organism evidence="8 9">
    <name type="scientific">Limnochorda pilosa</name>
    <dbReference type="NCBI Taxonomy" id="1555112"/>
    <lineage>
        <taxon>Bacteria</taxon>
        <taxon>Bacillati</taxon>
        <taxon>Bacillota</taxon>
        <taxon>Limnochordia</taxon>
        <taxon>Limnochordales</taxon>
        <taxon>Limnochordaceae</taxon>
        <taxon>Limnochorda</taxon>
    </lineage>
</organism>
<dbReference type="CDD" id="cd17535">
    <property type="entry name" value="REC_NarL-like"/>
    <property type="match status" value="1"/>
</dbReference>
<dbReference type="InterPro" id="IPR058245">
    <property type="entry name" value="NreC/VraR/RcsB-like_REC"/>
</dbReference>
<dbReference type="STRING" id="1555112.LIP_2849"/>
<dbReference type="GO" id="GO:0003677">
    <property type="term" value="F:DNA binding"/>
    <property type="evidence" value="ECO:0007669"/>
    <property type="project" value="UniProtKB-KW"/>
</dbReference>
<dbReference type="PANTHER" id="PTHR43214">
    <property type="entry name" value="TWO-COMPONENT RESPONSE REGULATOR"/>
    <property type="match status" value="1"/>
</dbReference>
<evidence type="ECO:0000256" key="1">
    <source>
        <dbReference type="ARBA" id="ARBA00022553"/>
    </source>
</evidence>
<dbReference type="Proteomes" id="UP000065807">
    <property type="component" value="Chromosome"/>
</dbReference>
<sequence length="211" mass="23177">MVERDPLARQAYHALLEGLAPEVERAGDAADPEEAVELILARQPDVVVSDLRLGTTSGLALIQALVQRGFTGGILVVSVMPEDPYALRALEAGASGYLHKERVGHHLREAITAVAQGRTYLHPETAPHLLRRLLEPRGPKPRRPSLTPRERETLELVAHGLSNKEIAARLRCTTRTVKAHVSRILQKLGVEDRTQAAILAVRFGLVTTEPW</sequence>
<dbReference type="PRINTS" id="PR00038">
    <property type="entry name" value="HTHLUXR"/>
</dbReference>
<dbReference type="InterPro" id="IPR016032">
    <property type="entry name" value="Sig_transdc_resp-reg_C-effctor"/>
</dbReference>
<dbReference type="SUPFAM" id="SSF52172">
    <property type="entry name" value="CheY-like"/>
    <property type="match status" value="1"/>
</dbReference>
<feature type="domain" description="HTH luxR-type" evidence="6">
    <location>
        <begin position="139"/>
        <end position="204"/>
    </location>
</feature>
<dbReference type="Pfam" id="PF00196">
    <property type="entry name" value="GerE"/>
    <property type="match status" value="1"/>
</dbReference>